<feature type="compositionally biased region" description="Basic residues" evidence="2">
    <location>
        <begin position="121"/>
        <end position="131"/>
    </location>
</feature>
<dbReference type="Proteomes" id="UP000510682">
    <property type="component" value="Chromosome"/>
</dbReference>
<keyword evidence="1" id="KW-1277">Toxin-antitoxin system</keyword>
<proteinExistence type="predicted"/>
<reference evidence="4" key="1">
    <citation type="submission" date="2020-07" db="EMBL/GenBank/DDBJ databases">
        <title>Description of Mycobacterium gordonae subsp. intergordonae subsp.nov. and Mycobacterium gordonae subsp. gordonae subsp. nov.</title>
        <authorList>
            <person name="Yu X."/>
        </authorList>
    </citation>
    <scope>NUCLEOTIDE SEQUENCE [LARGE SCALE GENOMIC DNA]</scope>
    <source>
        <strain evidence="4">24</strain>
    </source>
</reference>
<evidence type="ECO:0000256" key="2">
    <source>
        <dbReference type="SAM" id="MobiDB-lite"/>
    </source>
</evidence>
<reference evidence="3 4" key="2">
    <citation type="submission" date="2020-07" db="EMBL/GenBank/DDBJ databases">
        <authorList>
            <person name="Yu X."/>
        </authorList>
    </citation>
    <scope>NUCLEOTIDE SEQUENCE [LARGE SCALE GENOMIC DNA]</scope>
    <source>
        <strain evidence="4">24</strain>
    </source>
</reference>
<accession>A0A7D6IM13</accession>
<name>A0A7D6IM13_9MYCO</name>
<protein>
    <submittedName>
        <fullName evidence="3">Type II toxin-antitoxin system VapB family antitoxin</fullName>
    </submittedName>
</protein>
<dbReference type="EMBL" id="CP059165">
    <property type="protein sequence ID" value="QLL07440.1"/>
    <property type="molecule type" value="Genomic_DNA"/>
</dbReference>
<evidence type="ECO:0000313" key="3">
    <source>
        <dbReference type="EMBL" id="QLL07440.1"/>
    </source>
</evidence>
<gene>
    <name evidence="3" type="ORF">H0P51_28045</name>
</gene>
<dbReference type="InterPro" id="IPR011660">
    <property type="entry name" value="VapB-like"/>
</dbReference>
<organism evidence="3 4">
    <name type="scientific">Mycobacterium vicinigordonae</name>
    <dbReference type="NCBI Taxonomy" id="1719132"/>
    <lineage>
        <taxon>Bacteria</taxon>
        <taxon>Bacillati</taxon>
        <taxon>Actinomycetota</taxon>
        <taxon>Actinomycetes</taxon>
        <taxon>Mycobacteriales</taxon>
        <taxon>Mycobacteriaceae</taxon>
        <taxon>Mycobacterium</taxon>
    </lineage>
</organism>
<keyword evidence="4" id="KW-1185">Reference proteome</keyword>
<evidence type="ECO:0000256" key="1">
    <source>
        <dbReference type="ARBA" id="ARBA00022649"/>
    </source>
</evidence>
<dbReference type="Pfam" id="PF07704">
    <property type="entry name" value="PSK_trans_fac"/>
    <property type="match status" value="1"/>
</dbReference>
<sequence length="131" mass="14878">MGLNINSERAVGLLRELATHTGANQTAAIKDVVARRLVELDRDESAGIDERCTDPLPRHQDYRAQLCGTRRRHAPRRPPGDRPTGRSVARHLPNRDRGLRRRSGRAGISRLRPGQRTSRAAQRRRHLRPHP</sequence>
<feature type="region of interest" description="Disordered" evidence="2">
    <location>
        <begin position="44"/>
        <end position="131"/>
    </location>
</feature>
<evidence type="ECO:0000313" key="4">
    <source>
        <dbReference type="Proteomes" id="UP000510682"/>
    </source>
</evidence>
<feature type="compositionally biased region" description="Basic and acidic residues" evidence="2">
    <location>
        <begin position="44"/>
        <end position="62"/>
    </location>
</feature>
<dbReference type="AlphaFoldDB" id="A0A7D6IM13"/>
<reference evidence="4" key="3">
    <citation type="submission" date="2023-07" db="EMBL/GenBank/DDBJ databases">
        <title>Description of Mycobacterium gordonae subsp. intergordonae subsp.nov. and Mycobacterium gordonae subsp. gordonae subsp. nov.</title>
        <authorList>
            <person name="Huang H."/>
        </authorList>
    </citation>
    <scope>NUCLEOTIDE SEQUENCE [LARGE SCALE GENOMIC DNA]</scope>
    <source>
        <strain evidence="4">24</strain>
    </source>
</reference>
<dbReference type="KEGG" id="mgor:H0P51_28045"/>